<evidence type="ECO:0000313" key="6">
    <source>
        <dbReference type="Proteomes" id="UP000823775"/>
    </source>
</evidence>
<protein>
    <submittedName>
        <fullName evidence="5">Uncharacterized protein</fullName>
    </submittedName>
</protein>
<dbReference type="InterPro" id="IPR011707">
    <property type="entry name" value="Cu-oxidase-like_N"/>
</dbReference>
<dbReference type="Pfam" id="PF00394">
    <property type="entry name" value="Cu-oxidase"/>
    <property type="match status" value="1"/>
</dbReference>
<gene>
    <name evidence="5" type="ORF">HAX54_052966</name>
</gene>
<dbReference type="Pfam" id="PF07732">
    <property type="entry name" value="Cu-oxidase_3"/>
    <property type="match status" value="1"/>
</dbReference>
<evidence type="ECO:0000259" key="4">
    <source>
        <dbReference type="Pfam" id="PF07732"/>
    </source>
</evidence>
<reference evidence="5 6" key="1">
    <citation type="journal article" date="2021" name="BMC Genomics">
        <title>Datura genome reveals duplications of psychoactive alkaloid biosynthetic genes and high mutation rate following tissue culture.</title>
        <authorList>
            <person name="Rajewski A."/>
            <person name="Carter-House D."/>
            <person name="Stajich J."/>
            <person name="Litt A."/>
        </authorList>
    </citation>
    <scope>NUCLEOTIDE SEQUENCE [LARGE SCALE GENOMIC DNA]</scope>
    <source>
        <strain evidence="5">AR-01</strain>
    </source>
</reference>
<evidence type="ECO:0000256" key="1">
    <source>
        <dbReference type="ARBA" id="ARBA00010609"/>
    </source>
</evidence>
<organism evidence="5 6">
    <name type="scientific">Datura stramonium</name>
    <name type="common">Jimsonweed</name>
    <name type="synonym">Common thornapple</name>
    <dbReference type="NCBI Taxonomy" id="4076"/>
    <lineage>
        <taxon>Eukaryota</taxon>
        <taxon>Viridiplantae</taxon>
        <taxon>Streptophyta</taxon>
        <taxon>Embryophyta</taxon>
        <taxon>Tracheophyta</taxon>
        <taxon>Spermatophyta</taxon>
        <taxon>Magnoliopsida</taxon>
        <taxon>eudicotyledons</taxon>
        <taxon>Gunneridae</taxon>
        <taxon>Pentapetalae</taxon>
        <taxon>asterids</taxon>
        <taxon>lamiids</taxon>
        <taxon>Solanales</taxon>
        <taxon>Solanaceae</taxon>
        <taxon>Solanoideae</taxon>
        <taxon>Datureae</taxon>
        <taxon>Datura</taxon>
    </lineage>
</organism>
<keyword evidence="2" id="KW-0732">Signal</keyword>
<dbReference type="Proteomes" id="UP000823775">
    <property type="component" value="Unassembled WGS sequence"/>
</dbReference>
<evidence type="ECO:0000256" key="2">
    <source>
        <dbReference type="SAM" id="SignalP"/>
    </source>
</evidence>
<keyword evidence="6" id="KW-1185">Reference proteome</keyword>
<evidence type="ECO:0000313" key="5">
    <source>
        <dbReference type="EMBL" id="MCD7464549.1"/>
    </source>
</evidence>
<feature type="signal peptide" evidence="2">
    <location>
        <begin position="1"/>
        <end position="23"/>
    </location>
</feature>
<proteinExistence type="inferred from homology"/>
<dbReference type="PANTHER" id="PTHR11709:SF407">
    <property type="entry name" value="LACCASE-14-LIKE"/>
    <property type="match status" value="1"/>
</dbReference>
<accession>A0ABS8SZP4</accession>
<dbReference type="InterPro" id="IPR008972">
    <property type="entry name" value="Cupredoxin"/>
</dbReference>
<comment type="caution">
    <text evidence="5">The sequence shown here is derived from an EMBL/GenBank/DDBJ whole genome shotgun (WGS) entry which is preliminary data.</text>
</comment>
<dbReference type="PANTHER" id="PTHR11709">
    <property type="entry name" value="MULTI-COPPER OXIDASE"/>
    <property type="match status" value="1"/>
</dbReference>
<feature type="chain" id="PRO_5047292326" evidence="2">
    <location>
        <begin position="24"/>
        <end position="231"/>
    </location>
</feature>
<dbReference type="EMBL" id="JACEIK010000974">
    <property type="protein sequence ID" value="MCD7464549.1"/>
    <property type="molecule type" value="Genomic_DNA"/>
</dbReference>
<comment type="similarity">
    <text evidence="1">Belongs to the multicopper oxidase family.</text>
</comment>
<dbReference type="InterPro" id="IPR045087">
    <property type="entry name" value="Cu-oxidase_fam"/>
</dbReference>
<sequence>MAAATILLISMFLITGLVQLIASAAPAQHQYFLVEEASFERLKLIPGPTIYARSGETVLPDIQNKGTDNISISWHLKSDPRTKLKWLIQPGTSISRNITVSDDEDGTLWWHAKDVWQSATVHGVLLVHPKPGGIPYPYAAFPIILGEWWKKDFRGVVNESISSGGTIADSDAFTINGQPGDLYPCSKNETFKIEVEAGKSYLVRIVNAAVGKTYKANERDGVCEDKCTTIT</sequence>
<name>A0ABS8SZP4_DATST</name>
<dbReference type="Gene3D" id="2.60.40.420">
    <property type="entry name" value="Cupredoxins - blue copper proteins"/>
    <property type="match status" value="1"/>
</dbReference>
<feature type="domain" description="Plastocyanin-like" evidence="4">
    <location>
        <begin position="45"/>
        <end position="130"/>
    </location>
</feature>
<feature type="domain" description="Plastocyanin-like" evidence="3">
    <location>
        <begin position="141"/>
        <end position="213"/>
    </location>
</feature>
<dbReference type="InterPro" id="IPR001117">
    <property type="entry name" value="Cu-oxidase_2nd"/>
</dbReference>
<dbReference type="SUPFAM" id="SSF49503">
    <property type="entry name" value="Cupredoxins"/>
    <property type="match status" value="2"/>
</dbReference>
<evidence type="ECO:0000259" key="3">
    <source>
        <dbReference type="Pfam" id="PF00394"/>
    </source>
</evidence>